<dbReference type="SUPFAM" id="SSF51120">
    <property type="entry name" value="beta-Roll"/>
    <property type="match status" value="2"/>
</dbReference>
<evidence type="ECO:0008006" key="5">
    <source>
        <dbReference type="Google" id="ProtNLM"/>
    </source>
</evidence>
<dbReference type="Pfam" id="PF00353">
    <property type="entry name" value="HemolysinCabind"/>
    <property type="match status" value="3"/>
</dbReference>
<dbReference type="PANTHER" id="PTHR36842:SF1">
    <property type="entry name" value="PROTEIN TOLB"/>
    <property type="match status" value="1"/>
</dbReference>
<dbReference type="Pfam" id="PF19078">
    <property type="entry name" value="Big_12"/>
    <property type="match status" value="1"/>
</dbReference>
<name>A0A437MGS7_9PROT</name>
<comment type="caution">
    <text evidence="3">The sequence shown here is derived from an EMBL/GenBank/DDBJ whole genome shotgun (WGS) entry which is preliminary data.</text>
</comment>
<dbReference type="PANTHER" id="PTHR36842">
    <property type="entry name" value="PROTEIN TOLB HOMOLOG"/>
    <property type="match status" value="1"/>
</dbReference>
<dbReference type="GO" id="GO:0005509">
    <property type="term" value="F:calcium ion binding"/>
    <property type="evidence" value="ECO:0007669"/>
    <property type="project" value="InterPro"/>
</dbReference>
<dbReference type="Gene3D" id="2.60.40.10">
    <property type="entry name" value="Immunoglobulins"/>
    <property type="match status" value="1"/>
</dbReference>
<sequence length="891" mass="89898">MSNDLSLVAPLTGVVTLTALASSANGRFLVVSGYGSPVSGVSGDNPSNSYADVYLLDTLEGSARLISVGPGYSAAGARISDDGQLVMFQPIAAVDGQTPGNVRNNYSSNVTLWSAESGTFIPLSVDSAAIGGIANPGYAGASADLRYLLLTGNSAGAAPLWLYDQRTGTAQLVSSAATSSALQSDFTGGVTPDGRYVVFSTQAKLEAADGNNFADVFRYDTQTGVLKLVSHRADGSYPVSNSVWSAPPLNLLPSVSADGRYIVYNGGGPTAASSGVWLWDALTDTNTLLPTSIQGGVISADGSQVAYFGVGLNSNAPIMVYDVGTGAVRQAGSVNVGPYGVLSLSADGKWLFYTTNQALVPEDQNATGNLYRFSLSGDTTAPTLSITSSDAELTRGETATITFAFSELVGGFTLSDIAVAGGTLSDLWTSDNITWTARFTPSADWHGTGAFIVLGNAYHDLTGNSGVSHGLNLSVATDTLGATPILSAITTDTGIAGDFITADGTLVLHGQAGALRDVQVSLAGGGLLGTAFTDMNGQWSLDLTGAPFAPGRYVLHVTADDGAGGSLAAAADTVLLVTASEISPNLRPDHGVTQALGGGATLNLGGGSHLVMLDGAGNSVTLGEGQSFVMSGHVAGTTVTAGNGGVGIELLGWNNTITTGSGDDEIWAGMGMSVIRSGAGNDTIWLGASGASSVDAGAGDDIINTGGALNDVLRGGLGNDQYVVRSITTQIIENPGEGTDTAWVAVDGFAIPANVEVIRLIEAAHQFTGGAGGDTIVANQSGAAGSVLDGGAGDDMLYGSAGADVLTGGTGNDVLFSYGGADRYVFGAGWGHDVIWGWQAGQKLDVSGLGFSFADVVQVGGDGMVRVLIGADGFDIHGINAVSAGDFIFQA</sequence>
<dbReference type="InterPro" id="IPR013783">
    <property type="entry name" value="Ig-like_fold"/>
</dbReference>
<dbReference type="PRINTS" id="PR00313">
    <property type="entry name" value="CABNDNGRPT"/>
</dbReference>
<dbReference type="Proteomes" id="UP000282957">
    <property type="component" value="Unassembled WGS sequence"/>
</dbReference>
<organism evidence="3 4">
    <name type="scientific">Rhodovarius crocodyli</name>
    <dbReference type="NCBI Taxonomy" id="1979269"/>
    <lineage>
        <taxon>Bacteria</taxon>
        <taxon>Pseudomonadati</taxon>
        <taxon>Pseudomonadota</taxon>
        <taxon>Alphaproteobacteria</taxon>
        <taxon>Acetobacterales</taxon>
        <taxon>Roseomonadaceae</taxon>
        <taxon>Rhodovarius</taxon>
    </lineage>
</organism>
<protein>
    <recommendedName>
        <fullName evidence="5">Bacterial Ig-like domain-containing protein</fullName>
    </recommendedName>
</protein>
<dbReference type="EMBL" id="SACL01000003">
    <property type="protein sequence ID" value="RVT96841.1"/>
    <property type="molecule type" value="Genomic_DNA"/>
</dbReference>
<dbReference type="PROSITE" id="PS00330">
    <property type="entry name" value="HEMOLYSIN_CALCIUM"/>
    <property type="match status" value="1"/>
</dbReference>
<keyword evidence="4" id="KW-1185">Reference proteome</keyword>
<dbReference type="InterPro" id="IPR044016">
    <property type="entry name" value="Big_13"/>
</dbReference>
<dbReference type="InterPro" id="IPR001343">
    <property type="entry name" value="Hemolysn_Ca-bd"/>
</dbReference>
<dbReference type="OrthoDB" id="7270858at2"/>
<dbReference type="RefSeq" id="WP_127787489.1">
    <property type="nucleotide sequence ID" value="NZ_SACL01000003.1"/>
</dbReference>
<accession>A0A437MGS7</accession>
<evidence type="ECO:0000259" key="1">
    <source>
        <dbReference type="Pfam" id="PF19077"/>
    </source>
</evidence>
<dbReference type="Gene3D" id="2.150.10.10">
    <property type="entry name" value="Serralysin-like metalloprotease, C-terminal"/>
    <property type="match status" value="2"/>
</dbReference>
<reference evidence="3 4" key="1">
    <citation type="submission" date="2019-01" db="EMBL/GenBank/DDBJ databases">
        <authorList>
            <person name="Chen W.-M."/>
        </authorList>
    </citation>
    <scope>NUCLEOTIDE SEQUENCE [LARGE SCALE GENOMIC DNA]</scope>
    <source>
        <strain evidence="3 4">CCP-6</strain>
    </source>
</reference>
<dbReference type="InterPro" id="IPR011049">
    <property type="entry name" value="Serralysin-like_metalloprot_C"/>
</dbReference>
<dbReference type="AlphaFoldDB" id="A0A437MGS7"/>
<gene>
    <name evidence="3" type="ORF">EOD42_10565</name>
</gene>
<feature type="domain" description="Bacterial Ig-like" evidence="2">
    <location>
        <begin position="378"/>
        <end position="469"/>
    </location>
</feature>
<feature type="domain" description="Bacterial Ig-like" evidence="1">
    <location>
        <begin position="489"/>
        <end position="566"/>
    </location>
</feature>
<dbReference type="InterPro" id="IPR044048">
    <property type="entry name" value="Big_12"/>
</dbReference>
<dbReference type="InterPro" id="IPR018511">
    <property type="entry name" value="Hemolysin-typ_Ca-bd_CS"/>
</dbReference>
<dbReference type="Gene3D" id="2.120.10.30">
    <property type="entry name" value="TolB, C-terminal domain"/>
    <property type="match status" value="1"/>
</dbReference>
<evidence type="ECO:0000259" key="2">
    <source>
        <dbReference type="Pfam" id="PF19078"/>
    </source>
</evidence>
<evidence type="ECO:0000313" key="4">
    <source>
        <dbReference type="Proteomes" id="UP000282957"/>
    </source>
</evidence>
<proteinExistence type="predicted"/>
<evidence type="ECO:0000313" key="3">
    <source>
        <dbReference type="EMBL" id="RVT96841.1"/>
    </source>
</evidence>
<dbReference type="SUPFAM" id="SSF82171">
    <property type="entry name" value="DPP6 N-terminal domain-like"/>
    <property type="match status" value="1"/>
</dbReference>
<dbReference type="Pfam" id="PF19077">
    <property type="entry name" value="Big_13"/>
    <property type="match status" value="1"/>
</dbReference>
<dbReference type="InterPro" id="IPR011042">
    <property type="entry name" value="6-blade_b-propeller_TolB-like"/>
</dbReference>